<dbReference type="EMBL" id="JAHRHJ020000008">
    <property type="protein sequence ID" value="KAH9306687.1"/>
    <property type="molecule type" value="Genomic_DNA"/>
</dbReference>
<reference evidence="3 4" key="1">
    <citation type="journal article" date="2021" name="Nat. Plants">
        <title>The Taxus genome provides insights into paclitaxel biosynthesis.</title>
        <authorList>
            <person name="Xiong X."/>
            <person name="Gou J."/>
            <person name="Liao Q."/>
            <person name="Li Y."/>
            <person name="Zhou Q."/>
            <person name="Bi G."/>
            <person name="Li C."/>
            <person name="Du R."/>
            <person name="Wang X."/>
            <person name="Sun T."/>
            <person name="Guo L."/>
            <person name="Liang H."/>
            <person name="Lu P."/>
            <person name="Wu Y."/>
            <person name="Zhang Z."/>
            <person name="Ro D.K."/>
            <person name="Shang Y."/>
            <person name="Huang S."/>
            <person name="Yan J."/>
        </authorList>
    </citation>
    <scope>NUCLEOTIDE SEQUENCE [LARGE SCALE GENOMIC DNA]</scope>
    <source>
        <strain evidence="3">Ta-2019</strain>
    </source>
</reference>
<dbReference type="PANTHER" id="PTHR31304">
    <property type="entry name" value="LOB DOMAIN-CONTAINING PROTEIN 38"/>
    <property type="match status" value="1"/>
</dbReference>
<feature type="domain" description="LOB" evidence="2">
    <location>
        <begin position="3"/>
        <end position="109"/>
    </location>
</feature>
<dbReference type="Pfam" id="PF03195">
    <property type="entry name" value="LOB"/>
    <property type="match status" value="1"/>
</dbReference>
<dbReference type="AlphaFoldDB" id="A0AA38FM49"/>
<dbReference type="GO" id="GO:0010468">
    <property type="term" value="P:regulation of gene expression"/>
    <property type="evidence" value="ECO:0007669"/>
    <property type="project" value="TreeGrafter"/>
</dbReference>
<evidence type="ECO:0000256" key="1">
    <source>
        <dbReference type="ARBA" id="ARBA00005474"/>
    </source>
</evidence>
<comment type="similarity">
    <text evidence="1">Belongs to the LOB domain-containing protein family.</text>
</comment>
<proteinExistence type="inferred from homology"/>
<dbReference type="PROSITE" id="PS50891">
    <property type="entry name" value="LOB"/>
    <property type="match status" value="1"/>
</dbReference>
<gene>
    <name evidence="3" type="ORF">KI387_011091</name>
</gene>
<dbReference type="PANTHER" id="PTHR31304:SF73">
    <property type="entry name" value="OS01G0511000 PROTEIN"/>
    <property type="match status" value="1"/>
</dbReference>
<accession>A0AA38FM49</accession>
<dbReference type="OMA" id="QICHAAV"/>
<dbReference type="Proteomes" id="UP000824469">
    <property type="component" value="Unassembled WGS sequence"/>
</dbReference>
<feature type="non-terminal residue" evidence="3">
    <location>
        <position position="118"/>
    </location>
</feature>
<keyword evidence="4" id="KW-1185">Reference proteome</keyword>
<name>A0AA38FM49_TAXCH</name>
<dbReference type="InterPro" id="IPR004883">
    <property type="entry name" value="LOB"/>
</dbReference>
<evidence type="ECO:0000313" key="4">
    <source>
        <dbReference type="Proteomes" id="UP000824469"/>
    </source>
</evidence>
<comment type="caution">
    <text evidence="3">The sequence shown here is derived from an EMBL/GenBank/DDBJ whole genome shotgun (WGS) entry which is preliminary data.</text>
</comment>
<evidence type="ECO:0000259" key="2">
    <source>
        <dbReference type="PROSITE" id="PS50891"/>
    </source>
</evidence>
<protein>
    <recommendedName>
        <fullName evidence="2">LOB domain-containing protein</fullName>
    </recommendedName>
</protein>
<sequence>MRMSCNGCRVLRKGCSDNCSIRPCLEWIKNGESQANATVFLAKFYGRAGLTSLINAAAEHERPAIFRSLLYEACGRMVNPVFGAVGLLWSGNWQICHAAVESILNGCPISPLDGFTSA</sequence>
<evidence type="ECO:0000313" key="3">
    <source>
        <dbReference type="EMBL" id="KAH9306687.1"/>
    </source>
</evidence>
<organism evidence="3 4">
    <name type="scientific">Taxus chinensis</name>
    <name type="common">Chinese yew</name>
    <name type="synonym">Taxus wallichiana var. chinensis</name>
    <dbReference type="NCBI Taxonomy" id="29808"/>
    <lineage>
        <taxon>Eukaryota</taxon>
        <taxon>Viridiplantae</taxon>
        <taxon>Streptophyta</taxon>
        <taxon>Embryophyta</taxon>
        <taxon>Tracheophyta</taxon>
        <taxon>Spermatophyta</taxon>
        <taxon>Pinopsida</taxon>
        <taxon>Pinidae</taxon>
        <taxon>Conifers II</taxon>
        <taxon>Cupressales</taxon>
        <taxon>Taxaceae</taxon>
        <taxon>Taxus</taxon>
    </lineage>
</organism>